<evidence type="ECO:0000313" key="3">
    <source>
        <dbReference type="Proteomes" id="UP001642483"/>
    </source>
</evidence>
<comment type="caution">
    <text evidence="2">The sequence shown here is derived from an EMBL/GenBank/DDBJ whole genome shotgun (WGS) entry which is preliminary data.</text>
</comment>
<protein>
    <submittedName>
        <fullName evidence="2">Uncharacterized protein</fullName>
    </submittedName>
</protein>
<keyword evidence="3" id="KW-1185">Reference proteome</keyword>
<evidence type="ECO:0000313" key="2">
    <source>
        <dbReference type="EMBL" id="CAK8685442.1"/>
    </source>
</evidence>
<reference evidence="2 3" key="1">
    <citation type="submission" date="2024-02" db="EMBL/GenBank/DDBJ databases">
        <authorList>
            <person name="Daric V."/>
            <person name="Darras S."/>
        </authorList>
    </citation>
    <scope>NUCLEOTIDE SEQUENCE [LARGE SCALE GENOMIC DNA]</scope>
</reference>
<organism evidence="2 3">
    <name type="scientific">Clavelina lepadiformis</name>
    <name type="common">Light-bulb sea squirt</name>
    <name type="synonym">Ascidia lepadiformis</name>
    <dbReference type="NCBI Taxonomy" id="159417"/>
    <lineage>
        <taxon>Eukaryota</taxon>
        <taxon>Metazoa</taxon>
        <taxon>Chordata</taxon>
        <taxon>Tunicata</taxon>
        <taxon>Ascidiacea</taxon>
        <taxon>Aplousobranchia</taxon>
        <taxon>Clavelinidae</taxon>
        <taxon>Clavelina</taxon>
    </lineage>
</organism>
<sequence length="82" mass="9675">MKGPKKYLVNYMVPNVQFTLQKVLTGLKISQDPLELFAISQDSNKHFETNSNKHFETNSNKHFETHSNKHFETHSNKHFETR</sequence>
<evidence type="ECO:0000256" key="1">
    <source>
        <dbReference type="SAM" id="MobiDB-lite"/>
    </source>
</evidence>
<accession>A0ABP0G0U4</accession>
<dbReference type="Proteomes" id="UP001642483">
    <property type="component" value="Unassembled WGS sequence"/>
</dbReference>
<gene>
    <name evidence="2" type="ORF">CVLEPA_LOCUS16575</name>
</gene>
<proteinExistence type="predicted"/>
<dbReference type="EMBL" id="CAWYQH010000100">
    <property type="protein sequence ID" value="CAK8685442.1"/>
    <property type="molecule type" value="Genomic_DNA"/>
</dbReference>
<feature type="region of interest" description="Disordered" evidence="1">
    <location>
        <begin position="47"/>
        <end position="82"/>
    </location>
</feature>
<name>A0ABP0G0U4_CLALP</name>